<gene>
    <name evidence="1" type="ORF">GNE12_28055</name>
</gene>
<keyword evidence="1" id="KW-0614">Plasmid</keyword>
<proteinExistence type="predicted"/>
<name>A0ABR6SH93_ANAVA</name>
<dbReference type="RefSeq" id="WP_153228509.1">
    <property type="nucleotide sequence ID" value="NZ_JACKZP010000281.1"/>
</dbReference>
<protein>
    <submittedName>
        <fullName evidence="1">Uncharacterized protein</fullName>
    </submittedName>
</protein>
<keyword evidence="2" id="KW-1185">Reference proteome</keyword>
<evidence type="ECO:0000313" key="1">
    <source>
        <dbReference type="EMBL" id="MBC1305742.1"/>
    </source>
</evidence>
<geneLocation type="plasmid" evidence="1">
    <name>pN2B-A</name>
</geneLocation>
<organism evidence="1 2">
    <name type="scientific">Trichormus variabilis N2B</name>
    <dbReference type="NCBI Taxonomy" id="2681315"/>
    <lineage>
        <taxon>Bacteria</taxon>
        <taxon>Bacillati</taxon>
        <taxon>Cyanobacteriota</taxon>
        <taxon>Cyanophyceae</taxon>
        <taxon>Nostocales</taxon>
        <taxon>Nostocaceae</taxon>
        <taxon>Trichormus</taxon>
    </lineage>
</organism>
<evidence type="ECO:0000313" key="2">
    <source>
        <dbReference type="Proteomes" id="UP000570851"/>
    </source>
</evidence>
<reference evidence="1 2" key="1">
    <citation type="submission" date="2019-11" db="EMBL/GenBank/DDBJ databases">
        <title>Comparison of genomes from free-living endosymbiotic cyanobacteria isolated from Azolla.</title>
        <authorList>
            <person name="Thiel T."/>
            <person name="Pratte B."/>
        </authorList>
    </citation>
    <scope>NUCLEOTIDE SEQUENCE [LARGE SCALE GENOMIC DNA]</scope>
    <source>
        <strain evidence="1 2">N2B</strain>
        <plasmid evidence="1">pN2B-A</plasmid>
    </source>
</reference>
<accession>A0ABR6SH93</accession>
<dbReference type="Proteomes" id="UP000570851">
    <property type="component" value="Unassembled WGS sequence"/>
</dbReference>
<comment type="caution">
    <text evidence="1">The sequence shown here is derived from an EMBL/GenBank/DDBJ whole genome shotgun (WGS) entry which is preliminary data.</text>
</comment>
<dbReference type="EMBL" id="JACKZP010000281">
    <property type="protein sequence ID" value="MBC1305742.1"/>
    <property type="molecule type" value="Genomic_DNA"/>
</dbReference>
<sequence length="53" mass="5733">MKPKKKKSKEKPQHKCSSCGHQLTLPGGYEDMGLCGVCATGSSAMLDEFGESW</sequence>
<dbReference type="GeneID" id="58727027"/>